<evidence type="ECO:0000313" key="4">
    <source>
        <dbReference type="EMBL" id="TQV82805.1"/>
    </source>
</evidence>
<dbReference type="RefSeq" id="WP_142934446.1">
    <property type="nucleotide sequence ID" value="NZ_ML660171.1"/>
</dbReference>
<evidence type="ECO:0000256" key="2">
    <source>
        <dbReference type="SAM" id="MobiDB-lite"/>
    </source>
</evidence>
<accession>A0A545U014</accession>
<keyword evidence="3" id="KW-0732">Signal</keyword>
<comment type="caution">
    <text evidence="4">The sequence shown here is derived from an EMBL/GenBank/DDBJ whole genome shotgun (WGS) entry which is preliminary data.</text>
</comment>
<protein>
    <submittedName>
        <fullName evidence="4">AraC family transcriptional regulator</fullName>
    </submittedName>
</protein>
<keyword evidence="1" id="KW-0175">Coiled coil</keyword>
<feature type="signal peptide" evidence="3">
    <location>
        <begin position="1"/>
        <end position="18"/>
    </location>
</feature>
<evidence type="ECO:0000256" key="1">
    <source>
        <dbReference type="SAM" id="Coils"/>
    </source>
</evidence>
<evidence type="ECO:0000313" key="5">
    <source>
        <dbReference type="Proteomes" id="UP000315439"/>
    </source>
</evidence>
<proteinExistence type="predicted"/>
<name>A0A545U014_9GAMM</name>
<gene>
    <name evidence="4" type="ORF">FLL46_23840</name>
</gene>
<dbReference type="OrthoDB" id="5395931at2"/>
<feature type="coiled-coil region" evidence="1">
    <location>
        <begin position="54"/>
        <end position="81"/>
    </location>
</feature>
<reference evidence="4 5" key="1">
    <citation type="submission" date="2019-07" db="EMBL/GenBank/DDBJ databases">
        <title>Draft genome for Aliikangiella sp. M105.</title>
        <authorList>
            <person name="Wang G."/>
        </authorList>
    </citation>
    <scope>NUCLEOTIDE SEQUENCE [LARGE SCALE GENOMIC DNA]</scope>
    <source>
        <strain evidence="4 5">M105</strain>
    </source>
</reference>
<feature type="region of interest" description="Disordered" evidence="2">
    <location>
        <begin position="22"/>
        <end position="48"/>
    </location>
</feature>
<dbReference type="Proteomes" id="UP000315439">
    <property type="component" value="Unassembled WGS sequence"/>
</dbReference>
<keyword evidence="5" id="KW-1185">Reference proteome</keyword>
<sequence>MNKIILSFWVVLSTISFTAETVEPKNTDNSNPSAEDVGSERSHNQSEQEALATLRKVSAGLQSLKKDVVSLNKELRLTEEKILYPSSTKFTVFVSLTTGQFFKLESLKLKLDGELVTSHVYSENQRQAMARGGIQKLYLTNLSPGKHNVTAFFTGTDVNGRAQKLAETLDFEKGQAGEYLEIAIRDNGDTQEPVFKMKRW</sequence>
<organism evidence="4 5">
    <name type="scientific">Aliikangiella coralliicola</name>
    <dbReference type="NCBI Taxonomy" id="2592383"/>
    <lineage>
        <taxon>Bacteria</taxon>
        <taxon>Pseudomonadati</taxon>
        <taxon>Pseudomonadota</taxon>
        <taxon>Gammaproteobacteria</taxon>
        <taxon>Oceanospirillales</taxon>
        <taxon>Pleioneaceae</taxon>
        <taxon>Aliikangiella</taxon>
    </lineage>
</organism>
<evidence type="ECO:0000256" key="3">
    <source>
        <dbReference type="SAM" id="SignalP"/>
    </source>
</evidence>
<feature type="chain" id="PRO_5022134343" evidence="3">
    <location>
        <begin position="19"/>
        <end position="200"/>
    </location>
</feature>
<dbReference type="EMBL" id="VIKS01000015">
    <property type="protein sequence ID" value="TQV82805.1"/>
    <property type="molecule type" value="Genomic_DNA"/>
</dbReference>
<dbReference type="AlphaFoldDB" id="A0A545U014"/>